<sequence length="398" mass="42645">MARIRRPLRTPSQPPEVEEIPIGMRRAAAWSWRLLLVIALVAVVLWGMRQVMPLVVPFLVAILLAALLTPLVNLLARHTFLGRGAASGIALVGLILVVVGMTTLAGQQLLTQFADIQDKAVHGFEQLTTFARDTLGLDQPTLTQAEEELVRRLQANSEALVQGALSGVETVGSTITGILICLFTLFFLLKDGERIWRWVLGLMPAAARVPTHEAFRRGWKALSAYCRTQILVATINGTGIGIGTAALGLGSYAMPVFLIVFLFSFIPLIGAVVSGAIAVLLVLVLKSWVMALVMVAIVIAVHFIEADILHPFMMGRAVSLHPLGVFLGVALGAETAGIPGALFAIPLAAFLNATLQQLAGRDPAPELGRDTGTAALFASRAREMAAARLRTLSPVRRR</sequence>
<feature type="transmembrane region" description="Helical" evidence="8">
    <location>
        <begin position="54"/>
        <end position="76"/>
    </location>
</feature>
<feature type="transmembrane region" description="Helical" evidence="8">
    <location>
        <begin position="88"/>
        <end position="110"/>
    </location>
</feature>
<keyword evidence="10" id="KW-1185">Reference proteome</keyword>
<feature type="transmembrane region" description="Helical" evidence="8">
    <location>
        <begin position="170"/>
        <end position="189"/>
    </location>
</feature>
<feature type="transmembrane region" description="Helical" evidence="8">
    <location>
        <begin position="256"/>
        <end position="281"/>
    </location>
</feature>
<evidence type="ECO:0000256" key="1">
    <source>
        <dbReference type="ARBA" id="ARBA00004651"/>
    </source>
</evidence>
<reference evidence="9" key="1">
    <citation type="submission" date="2022-10" db="EMBL/GenBank/DDBJ databases">
        <title>Whole-Genome Sequencing of Brachybacterium huguangmaarense BRM-3, Isolated from Betula schmidtii.</title>
        <authorList>
            <person name="Haam D."/>
        </authorList>
    </citation>
    <scope>NUCLEOTIDE SEQUENCE</scope>
    <source>
        <strain evidence="9">BRM-3</strain>
    </source>
</reference>
<evidence type="ECO:0000256" key="3">
    <source>
        <dbReference type="ARBA" id="ARBA00022448"/>
    </source>
</evidence>
<comment type="subcellular location">
    <subcellularLocation>
        <location evidence="1">Cell membrane</location>
        <topology evidence="1">Multi-pass membrane protein</topology>
    </subcellularLocation>
</comment>
<keyword evidence="4" id="KW-1003">Cell membrane</keyword>
<feature type="transmembrane region" description="Helical" evidence="8">
    <location>
        <begin position="288"/>
        <end position="304"/>
    </location>
</feature>
<dbReference type="Proteomes" id="UP001164305">
    <property type="component" value="Chromosome"/>
</dbReference>
<protein>
    <submittedName>
        <fullName evidence="9">AI-2E family transporter</fullName>
    </submittedName>
</protein>
<organism evidence="9 10">
    <name type="scientific">Brachybacterium huguangmaarense</name>
    <dbReference type="NCBI Taxonomy" id="1652028"/>
    <lineage>
        <taxon>Bacteria</taxon>
        <taxon>Bacillati</taxon>
        <taxon>Actinomycetota</taxon>
        <taxon>Actinomycetes</taxon>
        <taxon>Micrococcales</taxon>
        <taxon>Dermabacteraceae</taxon>
        <taxon>Brachybacterium</taxon>
    </lineage>
</organism>
<accession>A0ABY6G299</accession>
<proteinExistence type="inferred from homology"/>
<keyword evidence="5 8" id="KW-0812">Transmembrane</keyword>
<evidence type="ECO:0000256" key="6">
    <source>
        <dbReference type="ARBA" id="ARBA00022989"/>
    </source>
</evidence>
<feature type="transmembrane region" description="Helical" evidence="8">
    <location>
        <begin position="30"/>
        <end position="48"/>
    </location>
</feature>
<evidence type="ECO:0000256" key="4">
    <source>
        <dbReference type="ARBA" id="ARBA00022475"/>
    </source>
</evidence>
<dbReference type="EMBL" id="CP107020">
    <property type="protein sequence ID" value="UYG16931.1"/>
    <property type="molecule type" value="Genomic_DNA"/>
</dbReference>
<gene>
    <name evidence="9" type="ORF">BRM3_00375</name>
</gene>
<evidence type="ECO:0000256" key="7">
    <source>
        <dbReference type="ARBA" id="ARBA00023136"/>
    </source>
</evidence>
<dbReference type="InterPro" id="IPR002549">
    <property type="entry name" value="AI-2E-like"/>
</dbReference>
<keyword evidence="7 8" id="KW-0472">Membrane</keyword>
<feature type="transmembrane region" description="Helical" evidence="8">
    <location>
        <begin position="324"/>
        <end position="351"/>
    </location>
</feature>
<comment type="similarity">
    <text evidence="2">Belongs to the autoinducer-2 exporter (AI-2E) (TC 2.A.86) family.</text>
</comment>
<dbReference type="PANTHER" id="PTHR21716">
    <property type="entry name" value="TRANSMEMBRANE PROTEIN"/>
    <property type="match status" value="1"/>
</dbReference>
<feature type="transmembrane region" description="Helical" evidence="8">
    <location>
        <begin position="230"/>
        <end position="250"/>
    </location>
</feature>
<keyword evidence="3" id="KW-0813">Transport</keyword>
<keyword evidence="6 8" id="KW-1133">Transmembrane helix</keyword>
<evidence type="ECO:0000313" key="9">
    <source>
        <dbReference type="EMBL" id="UYG16931.1"/>
    </source>
</evidence>
<evidence type="ECO:0000313" key="10">
    <source>
        <dbReference type="Proteomes" id="UP001164305"/>
    </source>
</evidence>
<evidence type="ECO:0000256" key="2">
    <source>
        <dbReference type="ARBA" id="ARBA00009773"/>
    </source>
</evidence>
<evidence type="ECO:0000256" key="8">
    <source>
        <dbReference type="SAM" id="Phobius"/>
    </source>
</evidence>
<name>A0ABY6G299_9MICO</name>
<dbReference type="RefSeq" id="WP_263594143.1">
    <property type="nucleotide sequence ID" value="NZ_CP107020.1"/>
</dbReference>
<dbReference type="PANTHER" id="PTHR21716:SF53">
    <property type="entry name" value="PERMEASE PERM-RELATED"/>
    <property type="match status" value="1"/>
</dbReference>
<evidence type="ECO:0000256" key="5">
    <source>
        <dbReference type="ARBA" id="ARBA00022692"/>
    </source>
</evidence>
<dbReference type="Pfam" id="PF01594">
    <property type="entry name" value="AI-2E_transport"/>
    <property type="match status" value="1"/>
</dbReference>